<feature type="transmembrane region" description="Helical" evidence="6">
    <location>
        <begin position="204"/>
        <end position="224"/>
    </location>
</feature>
<dbReference type="InterPro" id="IPR037272">
    <property type="entry name" value="SNS_sf"/>
</dbReference>
<feature type="transmembrane region" description="Helical" evidence="6">
    <location>
        <begin position="51"/>
        <end position="71"/>
    </location>
</feature>
<feature type="transmembrane region" description="Helical" evidence="6">
    <location>
        <begin position="353"/>
        <end position="374"/>
    </location>
</feature>
<dbReference type="PRINTS" id="PR00176">
    <property type="entry name" value="NANEUSMPORT"/>
</dbReference>
<dbReference type="InterPro" id="IPR000175">
    <property type="entry name" value="Na/ntran_symport"/>
</dbReference>
<gene>
    <name evidence="7" type="ORF">ENSA7_63570</name>
</gene>
<dbReference type="PANTHER" id="PTHR42948:SF1">
    <property type="entry name" value="TRANSPORTER"/>
    <property type="match status" value="1"/>
</dbReference>
<dbReference type="PANTHER" id="PTHR42948">
    <property type="entry name" value="TRANSPORTER"/>
    <property type="match status" value="1"/>
</dbReference>
<dbReference type="Proteomes" id="UP000238823">
    <property type="component" value="Unassembled WGS sequence"/>
</dbReference>
<dbReference type="OrthoDB" id="9762833at2"/>
<dbReference type="AlphaFoldDB" id="A0A2S9Y2J9"/>
<keyword evidence="4 6" id="KW-1133">Transmembrane helix</keyword>
<dbReference type="Pfam" id="PF00209">
    <property type="entry name" value="SNF"/>
    <property type="match status" value="1"/>
</dbReference>
<feature type="transmembrane region" description="Helical" evidence="6">
    <location>
        <begin position="464"/>
        <end position="486"/>
    </location>
</feature>
<evidence type="ECO:0000313" key="8">
    <source>
        <dbReference type="Proteomes" id="UP000238823"/>
    </source>
</evidence>
<keyword evidence="5 6" id="KW-0472">Membrane</keyword>
<feature type="transmembrane region" description="Helical" evidence="6">
    <location>
        <begin position="258"/>
        <end position="280"/>
    </location>
</feature>
<protein>
    <submittedName>
        <fullName evidence="7">Sodium:neurotransmitter symporter family protein</fullName>
    </submittedName>
</protein>
<feature type="transmembrane region" description="Helical" evidence="6">
    <location>
        <begin position="394"/>
        <end position="417"/>
    </location>
</feature>
<feature type="transmembrane region" description="Helical" evidence="6">
    <location>
        <begin position="20"/>
        <end position="39"/>
    </location>
</feature>
<sequence>MAGQQAGATNQTKDQWGTRIGVILAVAGSAVGLGNFLRFPGQAAANGGGAFMIPYFCALLVLGIPIGWAEWTMGRYGGRKGFHSAPAIMGVIGRGRAARYLGIIGVLIPLGVSFYYVFIESWCLGYCWQFVEAMLGGEGLGIDPSASIEAQTRASASFFAEFTGQRGDGVIFTELRETALFWLAVIAVNVFFVFRGLSKGIEKFCSLAMPAMAICALIVLIRVLTLGPNPDAPEQNVANGLGFMWNPDFAALARPQTWMAAAGQIFFSLSVGFGVIINYASYLKKKDDVVLSGLTASATNEVFEVGFGGMITLTASFVFLGLSGTIGAVAGGSFGLGFQTLPVVFAHMPMGDLIGALWFFMLFLAAITSSLSMYQPTLAFVQEALGTDRRQSTALVTVLGVAGSAWVVWFSAGSVALGTIDDWVGTFLIVVLAAIQVIVFGWVMGIERGRNEAHEGAQIHIHPVFWFIIKYVAPAYLLVTIGRFVWVTLPEWIAALGANPVARNTVLLIGVVVVFLCALVYVGEKRWRALGMDVDGVDPPNDDDDDLQSNGATP</sequence>
<feature type="transmembrane region" description="Helical" evidence="6">
    <location>
        <begin position="97"/>
        <end position="118"/>
    </location>
</feature>
<dbReference type="GO" id="GO:0016020">
    <property type="term" value="C:membrane"/>
    <property type="evidence" value="ECO:0007669"/>
    <property type="project" value="UniProtKB-SubCell"/>
</dbReference>
<evidence type="ECO:0000256" key="4">
    <source>
        <dbReference type="ARBA" id="ARBA00022989"/>
    </source>
</evidence>
<organism evidence="7 8">
    <name type="scientific">Enhygromyxa salina</name>
    <dbReference type="NCBI Taxonomy" id="215803"/>
    <lineage>
        <taxon>Bacteria</taxon>
        <taxon>Pseudomonadati</taxon>
        <taxon>Myxococcota</taxon>
        <taxon>Polyangia</taxon>
        <taxon>Nannocystales</taxon>
        <taxon>Nannocystaceae</taxon>
        <taxon>Enhygromyxa</taxon>
    </lineage>
</organism>
<name>A0A2S9Y2J9_9BACT</name>
<dbReference type="EMBL" id="PVNL01000121">
    <property type="protein sequence ID" value="PRP99315.1"/>
    <property type="molecule type" value="Genomic_DNA"/>
</dbReference>
<dbReference type="SUPFAM" id="SSF161070">
    <property type="entry name" value="SNF-like"/>
    <property type="match status" value="1"/>
</dbReference>
<evidence type="ECO:0000256" key="5">
    <source>
        <dbReference type="ARBA" id="ARBA00023136"/>
    </source>
</evidence>
<feature type="transmembrane region" description="Helical" evidence="6">
    <location>
        <begin position="179"/>
        <end position="197"/>
    </location>
</feature>
<keyword evidence="3 6" id="KW-0812">Transmembrane</keyword>
<evidence type="ECO:0000256" key="6">
    <source>
        <dbReference type="SAM" id="Phobius"/>
    </source>
</evidence>
<keyword evidence="2" id="KW-0813">Transport</keyword>
<dbReference type="NCBIfam" id="NF037979">
    <property type="entry name" value="Na_transp"/>
    <property type="match status" value="1"/>
</dbReference>
<dbReference type="PROSITE" id="PS50267">
    <property type="entry name" value="NA_NEUROTRAN_SYMP_3"/>
    <property type="match status" value="1"/>
</dbReference>
<feature type="transmembrane region" description="Helical" evidence="6">
    <location>
        <begin position="506"/>
        <end position="523"/>
    </location>
</feature>
<feature type="transmembrane region" description="Helical" evidence="6">
    <location>
        <begin position="423"/>
        <end position="443"/>
    </location>
</feature>
<accession>A0A2S9Y2J9</accession>
<feature type="transmembrane region" description="Helical" evidence="6">
    <location>
        <begin position="317"/>
        <end position="341"/>
    </location>
</feature>
<comment type="subcellular location">
    <subcellularLocation>
        <location evidence="1">Membrane</location>
        <topology evidence="1">Multi-pass membrane protein</topology>
    </subcellularLocation>
</comment>
<evidence type="ECO:0000313" key="7">
    <source>
        <dbReference type="EMBL" id="PRP99315.1"/>
    </source>
</evidence>
<proteinExistence type="predicted"/>
<reference evidence="7 8" key="1">
    <citation type="submission" date="2018-03" db="EMBL/GenBank/DDBJ databases">
        <title>Draft Genome Sequences of the Obligatory Marine Myxobacteria Enhygromyxa salina SWB007.</title>
        <authorList>
            <person name="Poehlein A."/>
            <person name="Moghaddam J.A."/>
            <person name="Harms H."/>
            <person name="Alanjari M."/>
            <person name="Koenig G.M."/>
            <person name="Daniel R."/>
            <person name="Schaeberle T.F."/>
        </authorList>
    </citation>
    <scope>NUCLEOTIDE SEQUENCE [LARGE SCALE GENOMIC DNA]</scope>
    <source>
        <strain evidence="7 8">SWB007</strain>
    </source>
</reference>
<evidence type="ECO:0000256" key="2">
    <source>
        <dbReference type="ARBA" id="ARBA00022448"/>
    </source>
</evidence>
<comment type="caution">
    <text evidence="7">The sequence shown here is derived from an EMBL/GenBank/DDBJ whole genome shotgun (WGS) entry which is preliminary data.</text>
</comment>
<evidence type="ECO:0000256" key="3">
    <source>
        <dbReference type="ARBA" id="ARBA00022692"/>
    </source>
</evidence>
<evidence type="ECO:0000256" key="1">
    <source>
        <dbReference type="ARBA" id="ARBA00004141"/>
    </source>
</evidence>